<dbReference type="EMBL" id="JAPUUL010002602">
    <property type="protein sequence ID" value="KAJ8125043.1"/>
    <property type="molecule type" value="Genomic_DNA"/>
</dbReference>
<proteinExistence type="predicted"/>
<keyword evidence="2" id="KW-1185">Reference proteome</keyword>
<sequence length="318" mass="34572">MASLPFTILIFGGTGAIGKHITDAIVSAGVSPGHNISLFTSDATASSPAKEALLSPWKSKGLRVVTGDLNNAEDVSRAYEGVDVVVSCLGRNALMPQIELIRLAEESASVKWFFPSEYGTDIEYDGTSKDEKPHQNKLRVREFIRDHIKRVQVTYLVTGPYIDMYLNLLPGVEAVGGYDVRSKKAVVVGTGNEKVGFTSMPDVGKLLVAALRNPDHAMGKALKVQSFVTTPLEIAQEFEKQTGDSWVIEHTSNQTLRELETQLWNDGKPLATAATLRRIWAEGGTLYEKTDNEKLGLTPDDMEPLSAVVGRAISAAKK</sequence>
<accession>A0ACC2JC12</accession>
<protein>
    <submittedName>
        <fullName evidence="1">Uncharacterized protein</fullName>
    </submittedName>
</protein>
<name>A0ACC2JC12_9PEZI</name>
<reference evidence="1" key="1">
    <citation type="submission" date="2022-12" db="EMBL/GenBank/DDBJ databases">
        <title>Genome Sequence of Lasiodiplodia mahajangana.</title>
        <authorList>
            <person name="Buettner E."/>
        </authorList>
    </citation>
    <scope>NUCLEOTIDE SEQUENCE</scope>
    <source>
        <strain evidence="1">VT137</strain>
    </source>
</reference>
<evidence type="ECO:0000313" key="1">
    <source>
        <dbReference type="EMBL" id="KAJ8125043.1"/>
    </source>
</evidence>
<comment type="caution">
    <text evidence="1">The sequence shown here is derived from an EMBL/GenBank/DDBJ whole genome shotgun (WGS) entry which is preliminary data.</text>
</comment>
<gene>
    <name evidence="1" type="ORF">O1611_g8599</name>
</gene>
<evidence type="ECO:0000313" key="2">
    <source>
        <dbReference type="Proteomes" id="UP001153332"/>
    </source>
</evidence>
<organism evidence="1 2">
    <name type="scientific">Lasiodiplodia mahajangana</name>
    <dbReference type="NCBI Taxonomy" id="1108764"/>
    <lineage>
        <taxon>Eukaryota</taxon>
        <taxon>Fungi</taxon>
        <taxon>Dikarya</taxon>
        <taxon>Ascomycota</taxon>
        <taxon>Pezizomycotina</taxon>
        <taxon>Dothideomycetes</taxon>
        <taxon>Dothideomycetes incertae sedis</taxon>
        <taxon>Botryosphaeriales</taxon>
        <taxon>Botryosphaeriaceae</taxon>
        <taxon>Lasiodiplodia</taxon>
    </lineage>
</organism>
<dbReference type="Proteomes" id="UP001153332">
    <property type="component" value="Unassembled WGS sequence"/>
</dbReference>